<comment type="caution">
    <text evidence="1">The sequence shown here is derived from an EMBL/GenBank/DDBJ whole genome shotgun (WGS) entry which is preliminary data.</text>
</comment>
<name>A0ACB8AGK0_9AGAM</name>
<organism evidence="1 2">
    <name type="scientific">Hygrophoropsis aurantiaca</name>
    <dbReference type="NCBI Taxonomy" id="72124"/>
    <lineage>
        <taxon>Eukaryota</taxon>
        <taxon>Fungi</taxon>
        <taxon>Dikarya</taxon>
        <taxon>Basidiomycota</taxon>
        <taxon>Agaricomycotina</taxon>
        <taxon>Agaricomycetes</taxon>
        <taxon>Agaricomycetidae</taxon>
        <taxon>Boletales</taxon>
        <taxon>Coniophorineae</taxon>
        <taxon>Hygrophoropsidaceae</taxon>
        <taxon>Hygrophoropsis</taxon>
    </lineage>
</organism>
<proteinExistence type="predicted"/>
<dbReference type="Proteomes" id="UP000790377">
    <property type="component" value="Unassembled WGS sequence"/>
</dbReference>
<reference evidence="1" key="1">
    <citation type="journal article" date="2021" name="New Phytol.">
        <title>Evolutionary innovations through gain and loss of genes in the ectomycorrhizal Boletales.</title>
        <authorList>
            <person name="Wu G."/>
            <person name="Miyauchi S."/>
            <person name="Morin E."/>
            <person name="Kuo A."/>
            <person name="Drula E."/>
            <person name="Varga T."/>
            <person name="Kohler A."/>
            <person name="Feng B."/>
            <person name="Cao Y."/>
            <person name="Lipzen A."/>
            <person name="Daum C."/>
            <person name="Hundley H."/>
            <person name="Pangilinan J."/>
            <person name="Johnson J."/>
            <person name="Barry K."/>
            <person name="LaButti K."/>
            <person name="Ng V."/>
            <person name="Ahrendt S."/>
            <person name="Min B."/>
            <person name="Choi I.G."/>
            <person name="Park H."/>
            <person name="Plett J.M."/>
            <person name="Magnuson J."/>
            <person name="Spatafora J.W."/>
            <person name="Nagy L.G."/>
            <person name="Henrissat B."/>
            <person name="Grigoriev I.V."/>
            <person name="Yang Z.L."/>
            <person name="Xu J."/>
            <person name="Martin F.M."/>
        </authorList>
    </citation>
    <scope>NUCLEOTIDE SEQUENCE</scope>
    <source>
        <strain evidence="1">ATCC 28755</strain>
    </source>
</reference>
<protein>
    <submittedName>
        <fullName evidence="1">Uncharacterized protein</fullName>
    </submittedName>
</protein>
<keyword evidence="2" id="KW-1185">Reference proteome</keyword>
<accession>A0ACB8AGK0</accession>
<evidence type="ECO:0000313" key="1">
    <source>
        <dbReference type="EMBL" id="KAH7911672.1"/>
    </source>
</evidence>
<sequence length="1263" mass="142442">MAGMGKSAIAQTVAERYAEQHRLAASFFFSKRESERSNTHNFVPTIVSHIITFTPAFKPIIARVLDNDPLILTKVLREQLTKLVLLPLQEMKSSFSHPIVIVIDSLDECDGRQLVIEVVSFLSQLVRACTFLRIFITSRGESYIRRRFTDTNVAAVTHRQELHNYNASNDIQIFFRHTFKEISARCLYDMYILPNPWPSELELSTLVNQASGLFIYATTVTNFINSTGQDPQKQLKIVLAHRTGIDFENSEFSVLDALYRDAVNLLRRPDQTRHALGIICCIVSPLPIRALEEFIALSDAAPALVISELRSVLMVPDNRTQPIHIYHESFRDFLFDRQRSNEYFVDEQDYHPIITRCCLELMLNHLKRNICCISDPFLLNSEVQDLSDRREMYMGDALCYAISQWSHHLTRISGGGTHEDLALLLRKFIRTSLLYWIEALSLLGALEGIFVTMDQTIHFLRSHPDFVDAEAMNLLEDANRLVMMFFYPISQSALQIYHSALPFTPLLTQIRKTYHKELAGGIVVRQGLTDNWDTCVQTISVSSQIESIAFSPDGSLIASANRQSQKGVQLWNAITRANVADLIPPNCCSRPSVNVCFSPSGKYVAIGFENGAIACWNVLTTQCLVYDEDLRRGEALFLVFSPNSYLLAAACVDGQIQLWDMATSNHLDCKYLHQYHLGPVVFSSESRFLVAGGREGYIVVYNVDSRKVERKFEGTKGRVTSIALSSDDMCIACGSHNGGVRVWDLETALCISEWFEHRLRVHLVRFTPDDERVISSSDDTIGSVDIVKRTPFKHIWSQDLFETFRSERSAHLHPAPPSFTSNMSSIVFSDRSLVFCVELDPFAPSVIPSPAFAEAGRIACSTISPDGDRIACGYTGLDQKIRIWNPALRMKSWDEFLQHTEKKEHSGLKICGWEESPNQDRHLVRYSSGEMLLHDHNDDVIKAFPGNVSISASPDWTVFAYNSPSTKFNCDSVVTIWDSKSGMSTSLSNASQVRAYAFSDDSTLLAVHQFRRVDGTFTNGVVVWDIATGQQRLNIPTGVSTFKFSPDTTTLAVGTRTGVVQLWDIQKCHLREELRVTGDNTHTGVESIAFSPDSSCIVFGDTNQFFHFCRLSFPTRIVYQVATKDVRNAFSAVFVNNEATIASQRRPNGILHLAVPQEMLASNAVRIRTTDSKPSCVPAKINQSLYLDWCGEEDSIYPDDLSMGHFIRADGWVFCDSKKVLWLHPGCRPRHRFYLSLGNKRMVMLYTLDGISGICMVVDFHQN</sequence>
<evidence type="ECO:0000313" key="2">
    <source>
        <dbReference type="Proteomes" id="UP000790377"/>
    </source>
</evidence>
<dbReference type="EMBL" id="MU267670">
    <property type="protein sequence ID" value="KAH7911672.1"/>
    <property type="molecule type" value="Genomic_DNA"/>
</dbReference>
<gene>
    <name evidence="1" type="ORF">BJ138DRAFT_1149976</name>
</gene>